<evidence type="ECO:0000313" key="2">
    <source>
        <dbReference type="EMBL" id="MBK1621347.1"/>
    </source>
</evidence>
<dbReference type="Pfam" id="PF11159">
    <property type="entry name" value="DUF2939"/>
    <property type="match status" value="1"/>
</dbReference>
<feature type="transmembrane region" description="Helical" evidence="1">
    <location>
        <begin position="27"/>
        <end position="48"/>
    </location>
</feature>
<proteinExistence type="predicted"/>
<organism evidence="2 3">
    <name type="scientific">Lamprobacter modestohalophilus</name>
    <dbReference type="NCBI Taxonomy" id="1064514"/>
    <lineage>
        <taxon>Bacteria</taxon>
        <taxon>Pseudomonadati</taxon>
        <taxon>Pseudomonadota</taxon>
        <taxon>Gammaproteobacteria</taxon>
        <taxon>Chromatiales</taxon>
        <taxon>Chromatiaceae</taxon>
        <taxon>Lamprobacter</taxon>
    </lineage>
</organism>
<dbReference type="Proteomes" id="UP001138768">
    <property type="component" value="Unassembled WGS sequence"/>
</dbReference>
<evidence type="ECO:0008006" key="4">
    <source>
        <dbReference type="Google" id="ProtNLM"/>
    </source>
</evidence>
<keyword evidence="3" id="KW-1185">Reference proteome</keyword>
<keyword evidence="1" id="KW-1133">Transmembrane helix</keyword>
<dbReference type="EMBL" id="NRRY01000069">
    <property type="protein sequence ID" value="MBK1621347.1"/>
    <property type="molecule type" value="Genomic_DNA"/>
</dbReference>
<comment type="caution">
    <text evidence="2">The sequence shown here is derived from an EMBL/GenBank/DDBJ whole genome shotgun (WGS) entry which is preliminary data.</text>
</comment>
<dbReference type="AlphaFoldDB" id="A0A9X1B722"/>
<evidence type="ECO:0000256" key="1">
    <source>
        <dbReference type="SAM" id="Phobius"/>
    </source>
</evidence>
<gene>
    <name evidence="2" type="ORF">CKO42_23620</name>
</gene>
<dbReference type="RefSeq" id="WP_200250163.1">
    <property type="nucleotide sequence ID" value="NZ_NRRY01000069.1"/>
</dbReference>
<keyword evidence="1" id="KW-0472">Membrane</keyword>
<dbReference type="InterPro" id="IPR021330">
    <property type="entry name" value="DUF2939"/>
</dbReference>
<keyword evidence="1" id="KW-0812">Transmembrane</keyword>
<protein>
    <recommendedName>
        <fullName evidence="4">DUF2939 domain-containing protein</fullName>
    </recommendedName>
</protein>
<reference evidence="2 3" key="1">
    <citation type="journal article" date="2020" name="Microorganisms">
        <title>Osmotic Adaptation and Compatible Solute Biosynthesis of Phototrophic Bacteria as Revealed from Genome Analyses.</title>
        <authorList>
            <person name="Imhoff J.F."/>
            <person name="Rahn T."/>
            <person name="Kunzel S."/>
            <person name="Keller A."/>
            <person name="Neulinger S.C."/>
        </authorList>
    </citation>
    <scope>NUCLEOTIDE SEQUENCE [LARGE SCALE GENOMIC DNA]</scope>
    <source>
        <strain evidence="2 3">DSM 25653</strain>
    </source>
</reference>
<accession>A0A9X1B722</accession>
<evidence type="ECO:0000313" key="3">
    <source>
        <dbReference type="Proteomes" id="UP001138768"/>
    </source>
</evidence>
<sequence>MSSTSQLPIQETLTRGRLQRLPLGARWALLALLITSCLYLVSPYITLWRLNFITVNGPTSALSSVVNIEAVHEQIQRRLNKEHDSAIGEVSDAFIDWIQEAIRRDGADALSHTVTLSWLRQLLLTHAEGGDGFRPAIHYAFYTSPTGFRVQIGDQTPSPEGTQEPQTTPVHLRLGRTWLGWRVIAAYY</sequence>
<name>A0A9X1B722_9GAMM</name>